<proteinExistence type="predicted"/>
<name>A0A553GVV5_9PSED</name>
<comment type="caution">
    <text evidence="2">The sequence shown here is derived from an EMBL/GenBank/DDBJ whole genome shotgun (WGS) entry which is preliminary data.</text>
</comment>
<reference evidence="2 3" key="1">
    <citation type="submission" date="2019-07" db="EMBL/GenBank/DDBJ databases">
        <title>Pseudomonas mangiferae sp. nov., isolated from bark of mango tree in Thailand.</title>
        <authorList>
            <person name="Srisuk N."/>
            <person name="Anurat P."/>
        </authorList>
    </citation>
    <scope>NUCLEOTIDE SEQUENCE [LARGE SCALE GENOMIC DNA]</scope>
    <source>
        <strain evidence="2 3">DMKU_BBB3-04</strain>
    </source>
</reference>
<dbReference type="Proteomes" id="UP000315235">
    <property type="component" value="Unassembled WGS sequence"/>
</dbReference>
<gene>
    <name evidence="2" type="ORF">FM069_16070</name>
</gene>
<evidence type="ECO:0000313" key="2">
    <source>
        <dbReference type="EMBL" id="TRX73652.1"/>
    </source>
</evidence>
<dbReference type="InterPro" id="IPR010686">
    <property type="entry name" value="OBAP-like"/>
</dbReference>
<sequence length="258" mass="27971">MNRTLATCLACGLSLATLARADDAPSPTAPPGQEKSTRTGLLETGAAALQAHAPVKGFDIYLVGFHPMKDQPTRQMEAHHYCHQVNEDFAQCVLFDGNTEKANLNGIEYIISETVFQGLPEAEKAFWHPHNGEILTGQLVAPGIPRAAEAQLMRAKMNSYGKTWHVWHTGSDGQPGDSLPLGEPMLAWSINRDGEVDPGLLEVREARTDRAISAIRRERAPLQTLAHPQSGVDALKDRFGRETRDIPGVVDAGAAGRP</sequence>
<dbReference type="Pfam" id="PF06884">
    <property type="entry name" value="DUF1264"/>
    <property type="match status" value="1"/>
</dbReference>
<dbReference type="PANTHER" id="PTHR31360">
    <property type="match status" value="1"/>
</dbReference>
<keyword evidence="3" id="KW-1185">Reference proteome</keyword>
<evidence type="ECO:0000313" key="3">
    <source>
        <dbReference type="Proteomes" id="UP000315235"/>
    </source>
</evidence>
<feature type="signal peptide" evidence="1">
    <location>
        <begin position="1"/>
        <end position="21"/>
    </location>
</feature>
<organism evidence="2 3">
    <name type="scientific">Pseudomonas mangiferae</name>
    <dbReference type="NCBI Taxonomy" id="2593654"/>
    <lineage>
        <taxon>Bacteria</taxon>
        <taxon>Pseudomonadati</taxon>
        <taxon>Pseudomonadota</taxon>
        <taxon>Gammaproteobacteria</taxon>
        <taxon>Pseudomonadales</taxon>
        <taxon>Pseudomonadaceae</taxon>
        <taxon>Pseudomonas</taxon>
    </lineage>
</organism>
<evidence type="ECO:0000256" key="1">
    <source>
        <dbReference type="SAM" id="SignalP"/>
    </source>
</evidence>
<dbReference type="EMBL" id="VJOY01000012">
    <property type="protein sequence ID" value="TRX73652.1"/>
    <property type="molecule type" value="Genomic_DNA"/>
</dbReference>
<protein>
    <submittedName>
        <fullName evidence="2">DUF1264 domain-containing protein</fullName>
    </submittedName>
</protein>
<dbReference type="OrthoDB" id="254168at2"/>
<keyword evidence="1" id="KW-0732">Signal</keyword>
<dbReference type="RefSeq" id="WP_143489387.1">
    <property type="nucleotide sequence ID" value="NZ_VJOY01000012.1"/>
</dbReference>
<dbReference type="PANTHER" id="PTHR31360:SF0">
    <property type="entry name" value="OIL BODY-ASSOCIATED PROTEIN 1B"/>
    <property type="match status" value="1"/>
</dbReference>
<dbReference type="AlphaFoldDB" id="A0A553GVV5"/>
<feature type="chain" id="PRO_5022156205" evidence="1">
    <location>
        <begin position="22"/>
        <end position="258"/>
    </location>
</feature>
<accession>A0A553GVV5</accession>